<sequence>MNRKDSSFESQQVLPSIPLAASVGTGLPGDYDKTVNVNDGMSGLRGMVESVSDETRIEDDHDDIIDESEYEDINSAEDDADFLDVRTHFTNEFSSRSRVKMAQTVTNARLFAVSSEMEKAEDAENADYMGERDNRVWIWYVKDGGLVRGPGTLIIHGLLDLARSREFDSTVRLKTIAVANLTQAPFPEPHSANQRMGTPTSKKPPPCRLSTISHVCFSLLSFEWGKRKITEKILEPATSSGTIPTCENLVVTPSGTEPGSPRGEAMMLTPSMRGQEVWGHTHLRNSCSCIQVNLHWRPINVALTPCTWGPEV</sequence>
<protein>
    <submittedName>
        <fullName evidence="2">Uncharacterized protein</fullName>
    </submittedName>
</protein>
<dbReference type="EMBL" id="JARBHB010000003">
    <property type="protein sequence ID" value="KAJ8889796.1"/>
    <property type="molecule type" value="Genomic_DNA"/>
</dbReference>
<evidence type="ECO:0000313" key="2">
    <source>
        <dbReference type="EMBL" id="KAJ8889796.1"/>
    </source>
</evidence>
<evidence type="ECO:0000313" key="3">
    <source>
        <dbReference type="Proteomes" id="UP001159363"/>
    </source>
</evidence>
<reference evidence="2 3" key="1">
    <citation type="submission" date="2023-02" db="EMBL/GenBank/DDBJ databases">
        <title>LHISI_Scaffold_Assembly.</title>
        <authorList>
            <person name="Stuart O.P."/>
            <person name="Cleave R."/>
            <person name="Magrath M.J.L."/>
            <person name="Mikheyev A.S."/>
        </authorList>
    </citation>
    <scope>NUCLEOTIDE SEQUENCE [LARGE SCALE GENOMIC DNA]</scope>
    <source>
        <strain evidence="2">Daus_M_001</strain>
        <tissue evidence="2">Leg muscle</tissue>
    </source>
</reference>
<accession>A0ABQ9HZG9</accession>
<proteinExistence type="predicted"/>
<organism evidence="2 3">
    <name type="scientific">Dryococelus australis</name>
    <dbReference type="NCBI Taxonomy" id="614101"/>
    <lineage>
        <taxon>Eukaryota</taxon>
        <taxon>Metazoa</taxon>
        <taxon>Ecdysozoa</taxon>
        <taxon>Arthropoda</taxon>
        <taxon>Hexapoda</taxon>
        <taxon>Insecta</taxon>
        <taxon>Pterygota</taxon>
        <taxon>Neoptera</taxon>
        <taxon>Polyneoptera</taxon>
        <taxon>Phasmatodea</taxon>
        <taxon>Verophasmatodea</taxon>
        <taxon>Anareolatae</taxon>
        <taxon>Phasmatidae</taxon>
        <taxon>Eurycanthinae</taxon>
        <taxon>Dryococelus</taxon>
    </lineage>
</organism>
<comment type="caution">
    <text evidence="2">The sequence shown here is derived from an EMBL/GenBank/DDBJ whole genome shotgun (WGS) entry which is preliminary data.</text>
</comment>
<feature type="region of interest" description="Disordered" evidence="1">
    <location>
        <begin position="186"/>
        <end position="206"/>
    </location>
</feature>
<feature type="compositionally biased region" description="Polar residues" evidence="1">
    <location>
        <begin position="191"/>
        <end position="201"/>
    </location>
</feature>
<evidence type="ECO:0000256" key="1">
    <source>
        <dbReference type="SAM" id="MobiDB-lite"/>
    </source>
</evidence>
<gene>
    <name evidence="2" type="ORF">PR048_009299</name>
</gene>
<keyword evidence="3" id="KW-1185">Reference proteome</keyword>
<dbReference type="Proteomes" id="UP001159363">
    <property type="component" value="Chromosome 3"/>
</dbReference>
<name>A0ABQ9HZG9_9NEOP</name>